<protein>
    <recommendedName>
        <fullName evidence="1">Hint domain-containing protein</fullName>
    </recommendedName>
</protein>
<dbReference type="PROSITE" id="PS50817">
    <property type="entry name" value="INTEIN_N_TER"/>
    <property type="match status" value="1"/>
</dbReference>
<organism evidence="2 3">
    <name type="scientific">Xylanibacillus composti</name>
    <dbReference type="NCBI Taxonomy" id="1572762"/>
    <lineage>
        <taxon>Bacteria</taxon>
        <taxon>Bacillati</taxon>
        <taxon>Bacillota</taxon>
        <taxon>Bacilli</taxon>
        <taxon>Bacillales</taxon>
        <taxon>Paenibacillaceae</taxon>
        <taxon>Xylanibacillus</taxon>
    </lineage>
</organism>
<dbReference type="SUPFAM" id="SSF51294">
    <property type="entry name" value="Hedgehog/intein (Hint) domain"/>
    <property type="match status" value="1"/>
</dbReference>
<proteinExistence type="predicted"/>
<dbReference type="GO" id="GO:0016539">
    <property type="term" value="P:intein-mediated protein splicing"/>
    <property type="evidence" value="ECO:0007669"/>
    <property type="project" value="InterPro"/>
</dbReference>
<keyword evidence="3" id="KW-1185">Reference proteome</keyword>
<evidence type="ECO:0000259" key="1">
    <source>
        <dbReference type="SMART" id="SM00306"/>
    </source>
</evidence>
<accession>A0A8J4M224</accession>
<evidence type="ECO:0000313" key="2">
    <source>
        <dbReference type="EMBL" id="GIQ68061.1"/>
    </source>
</evidence>
<dbReference type="InterPro" id="IPR036844">
    <property type="entry name" value="Hint_dom_sf"/>
</dbReference>
<dbReference type="SMART" id="SM00306">
    <property type="entry name" value="HintN"/>
    <property type="match status" value="1"/>
</dbReference>
<dbReference type="AlphaFoldDB" id="A0A8J4M224"/>
<dbReference type="RefSeq" id="WP_213410681.1">
    <property type="nucleotide sequence ID" value="NZ_BOVK01000012.1"/>
</dbReference>
<dbReference type="InterPro" id="IPR006141">
    <property type="entry name" value="Intein_N"/>
</dbReference>
<sequence>MAIRKVSEMPVLDQQYKADLKVIIDKAQRSADGALALNMANDEDYRLVKSHYDFLGITPQRYPQLSLQLQMAREAGVRGKDLAVKYDQGTDGFTDANLINNLAIDLMGRAVAQGLSTYIGGAYSVILTLQLFDKDNQDLLASENIHVMGEGEFTPIQAKSDKGAPERMQAALFVAYTKTVNSPTEHLVVTREIDKGPVADPEITQPVPKDPNAKVITIGLSRGVGNRDNVDYWFNQQLWDDKTVMVPLAGKVTFQSPIIQPLVPKQNIYINLAVAMATGGLKVDPEDVENQVYPYFTVDPSDPCTLLFNKPAPTDPKSTDNGNPIVFGKAPWSTDTIVYFYCNISIKTQNSGTFFVNANIQSSDFPDWDPLDGTLYIRPFNFTWHCLAKGSRITLADGREAAIEELSGGEEVLVSANGDKLAVGATYVGKHDGPAYKLVTENGEELTLSDCHVVGTPDGFKLAMELKAGDQVMTREGAARLASVEEVDYDGYMINLELAAPEEYGDTTMFANGIWVGDKAMQSRYFRTHYRSHELVLHRLPQDFHKDFESLLEDIAAAR</sequence>
<reference evidence="2" key="1">
    <citation type="submission" date="2021-04" db="EMBL/GenBank/DDBJ databases">
        <title>Draft genome sequence of Xylanibacillus composti strain K13.</title>
        <authorList>
            <person name="Uke A."/>
            <person name="Chhe C."/>
            <person name="Baramee S."/>
            <person name="Kosugi A."/>
        </authorList>
    </citation>
    <scope>NUCLEOTIDE SEQUENCE</scope>
    <source>
        <strain evidence="2">K13</strain>
    </source>
</reference>
<dbReference type="Gene3D" id="2.170.16.10">
    <property type="entry name" value="Hedgehog/Intein (Hint) domain"/>
    <property type="match status" value="1"/>
</dbReference>
<dbReference type="InterPro" id="IPR003587">
    <property type="entry name" value="Hint_dom_N"/>
</dbReference>
<comment type="caution">
    <text evidence="2">The sequence shown here is derived from an EMBL/GenBank/DDBJ whole genome shotgun (WGS) entry which is preliminary data.</text>
</comment>
<feature type="domain" description="Hint" evidence="1">
    <location>
        <begin position="384"/>
        <end position="476"/>
    </location>
</feature>
<name>A0A8J4M224_9BACL</name>
<evidence type="ECO:0000313" key="3">
    <source>
        <dbReference type="Proteomes" id="UP000677918"/>
    </source>
</evidence>
<gene>
    <name evidence="2" type="ORF">XYCOK13_08850</name>
</gene>
<dbReference type="CDD" id="cd00081">
    <property type="entry name" value="Hint"/>
    <property type="match status" value="1"/>
</dbReference>
<dbReference type="Proteomes" id="UP000677918">
    <property type="component" value="Unassembled WGS sequence"/>
</dbReference>
<dbReference type="EMBL" id="BOVK01000012">
    <property type="protein sequence ID" value="GIQ68061.1"/>
    <property type="molecule type" value="Genomic_DNA"/>
</dbReference>